<proteinExistence type="predicted"/>
<evidence type="ECO:0000313" key="1">
    <source>
        <dbReference type="EMBL" id="PDT05728.1"/>
    </source>
</evidence>
<evidence type="ECO:0000313" key="2">
    <source>
        <dbReference type="Proteomes" id="UP000220768"/>
    </source>
</evidence>
<comment type="caution">
    <text evidence="1">The sequence shown here is derived from an EMBL/GenBank/DDBJ whole genome shotgun (WGS) entry which is preliminary data.</text>
</comment>
<dbReference type="Proteomes" id="UP000220768">
    <property type="component" value="Unassembled WGS sequence"/>
</dbReference>
<accession>A0A2A6JIG9</accession>
<name>A0A2A6JIG9_9HYPH</name>
<reference evidence="1 2" key="1">
    <citation type="submission" date="2017-09" db="EMBL/GenBank/DDBJ databases">
        <title>Comparative genomics of rhizobia isolated from Phaseolus vulgaris in China.</title>
        <authorList>
            <person name="Tong W."/>
        </authorList>
    </citation>
    <scope>NUCLEOTIDE SEQUENCE [LARGE SCALE GENOMIC DNA]</scope>
    <source>
        <strain evidence="1 2">C5</strain>
    </source>
</reference>
<gene>
    <name evidence="1" type="ORF">CO666_03745</name>
</gene>
<organism evidence="1 2">
    <name type="scientific">Rhizobium chutanense</name>
    <dbReference type="NCBI Taxonomy" id="2035448"/>
    <lineage>
        <taxon>Bacteria</taxon>
        <taxon>Pseudomonadati</taxon>
        <taxon>Pseudomonadota</taxon>
        <taxon>Alphaproteobacteria</taxon>
        <taxon>Hyphomicrobiales</taxon>
        <taxon>Rhizobiaceae</taxon>
        <taxon>Rhizobium/Agrobacterium group</taxon>
        <taxon>Rhizobium</taxon>
    </lineage>
</organism>
<keyword evidence="2" id="KW-1185">Reference proteome</keyword>
<dbReference type="AlphaFoldDB" id="A0A2A6JIG9"/>
<protein>
    <submittedName>
        <fullName evidence="1">Uncharacterized protein</fullName>
    </submittedName>
</protein>
<dbReference type="EMBL" id="NWSV01000002">
    <property type="protein sequence ID" value="PDT05728.1"/>
    <property type="molecule type" value="Genomic_DNA"/>
</dbReference>
<sequence>MSASVTTIDKIANVERMIAIVRGKIASIPSIEDAGDISVQAAEKRVKMELTREFGASFSFRSGGYHVYLSGVGATCTAGYSGLFRNWEMAARRKIMMLRVVARGTARVAS</sequence>